<accession>A0A533IAF2</accession>
<reference evidence="2 3" key="1">
    <citation type="journal article" date="2017" name="Nat. Commun.">
        <title>In situ click chemistry generation of cyclooxygenase-2 inhibitors.</title>
        <authorList>
            <person name="Bhardwaj A."/>
            <person name="Kaur J."/>
            <person name="Wuest M."/>
            <person name="Wuest F."/>
        </authorList>
    </citation>
    <scope>NUCLEOTIDE SEQUENCE [LARGE SCALE GENOMIC DNA]</scope>
    <source>
        <strain evidence="2">S2_012_000_R3_94</strain>
    </source>
</reference>
<dbReference type="Proteomes" id="UP000315344">
    <property type="component" value="Unassembled WGS sequence"/>
</dbReference>
<keyword evidence="1" id="KW-1133">Transmembrane helix</keyword>
<name>A0A533IAF2_PARDE</name>
<dbReference type="AlphaFoldDB" id="A0A533IAF2"/>
<sequence length="346" mass="37109">MKATALKQFQRLEAPGSWRAAPGEQLREVIVSIGEATLILSDPKSDAPLTHWSLPAVERINPSATPAIYIPAAADDEHMETLEIDDPLMIDAISRVQGAIAARRPHPGRLRNRLTLLALLAMVLLGVIWLPDALRNHAARITPQAERARIGQAIMADMMRSTGQACRDPAAEEVLATLAKRVSLPDKARLVVLPEGPGGAMMLPGNLVVIDNALIAGEAGPEALAGHLLAAGMSAAQQDPLQVVMQRVGFLDVLGLLTRGTLPTASLRDFGEDLLASPTPPPDDHDLLRRFAEARIPSSPYAATRGDAAPAAVTLTEADPFRTQPYPVILTERDWVTLQQICIDRG</sequence>
<gene>
    <name evidence="2" type="ORF">DI616_05300</name>
</gene>
<evidence type="ECO:0000256" key="1">
    <source>
        <dbReference type="SAM" id="Phobius"/>
    </source>
</evidence>
<keyword evidence="1" id="KW-0812">Transmembrane</keyword>
<evidence type="ECO:0000313" key="3">
    <source>
        <dbReference type="Proteomes" id="UP000315344"/>
    </source>
</evidence>
<feature type="transmembrane region" description="Helical" evidence="1">
    <location>
        <begin position="114"/>
        <end position="131"/>
    </location>
</feature>
<proteinExistence type="predicted"/>
<dbReference type="EMBL" id="VAFL01000003">
    <property type="protein sequence ID" value="TKW67731.1"/>
    <property type="molecule type" value="Genomic_DNA"/>
</dbReference>
<keyword evidence="1" id="KW-0472">Membrane</keyword>
<organism evidence="2 3">
    <name type="scientific">Paracoccus denitrificans</name>
    <dbReference type="NCBI Taxonomy" id="266"/>
    <lineage>
        <taxon>Bacteria</taxon>
        <taxon>Pseudomonadati</taxon>
        <taxon>Pseudomonadota</taxon>
        <taxon>Alphaproteobacteria</taxon>
        <taxon>Rhodobacterales</taxon>
        <taxon>Paracoccaceae</taxon>
        <taxon>Paracoccus</taxon>
    </lineage>
</organism>
<protein>
    <submittedName>
        <fullName evidence="2">Uncharacterized protein</fullName>
    </submittedName>
</protein>
<comment type="caution">
    <text evidence="2">The sequence shown here is derived from an EMBL/GenBank/DDBJ whole genome shotgun (WGS) entry which is preliminary data.</text>
</comment>
<evidence type="ECO:0000313" key="2">
    <source>
        <dbReference type="EMBL" id="TKW67731.1"/>
    </source>
</evidence>